<evidence type="ECO:0000313" key="1">
    <source>
        <dbReference type="EMBL" id="UMM18079.1"/>
    </source>
</evidence>
<protein>
    <submittedName>
        <fullName evidence="1">Uncharacterized protein</fullName>
    </submittedName>
</protein>
<evidence type="ECO:0000313" key="2">
    <source>
        <dbReference type="Proteomes" id="UP000829354"/>
    </source>
</evidence>
<dbReference type="PANTHER" id="PTHR47324">
    <property type="entry name" value="PROTEIN IRG-7-RELATED"/>
    <property type="match status" value="1"/>
</dbReference>
<gene>
    <name evidence="1" type="ORF">L5515_014314</name>
</gene>
<dbReference type="PANTHER" id="PTHR47324:SF4">
    <property type="entry name" value="EGF-LIKE DOMAIN-CONTAINING PROTEIN"/>
    <property type="match status" value="1"/>
</dbReference>
<dbReference type="EMBL" id="CP092621">
    <property type="protein sequence ID" value="UMM18079.1"/>
    <property type="molecule type" value="Genomic_DNA"/>
</dbReference>
<keyword evidence="2" id="KW-1185">Reference proteome</keyword>
<name>A0AAE9J8F1_CAEBR</name>
<proteinExistence type="predicted"/>
<dbReference type="AlphaFoldDB" id="A0AAE9J8F1"/>
<dbReference type="Proteomes" id="UP000829354">
    <property type="component" value="Chromosome II"/>
</dbReference>
<accession>A0AAE9J8F1</accession>
<reference evidence="1 2" key="1">
    <citation type="submission" date="2022-04" db="EMBL/GenBank/DDBJ databases">
        <title>Chromosome-level reference genomes for two strains of Caenorhabditis briggsae: an improved platform for comparative genomics.</title>
        <authorList>
            <person name="Stevens L."/>
            <person name="Andersen E."/>
        </authorList>
    </citation>
    <scope>NUCLEOTIDE SEQUENCE [LARGE SCALE GENOMIC DNA]</scope>
    <source>
        <strain evidence="1">VX34</strain>
        <tissue evidence="1">Whole-organism</tissue>
    </source>
</reference>
<dbReference type="InterPro" id="IPR053295">
    <property type="entry name" value="Innate_immunity_reg"/>
</dbReference>
<organism evidence="1 2">
    <name type="scientific">Caenorhabditis briggsae</name>
    <dbReference type="NCBI Taxonomy" id="6238"/>
    <lineage>
        <taxon>Eukaryota</taxon>
        <taxon>Metazoa</taxon>
        <taxon>Ecdysozoa</taxon>
        <taxon>Nematoda</taxon>
        <taxon>Chromadorea</taxon>
        <taxon>Rhabditida</taxon>
        <taxon>Rhabditina</taxon>
        <taxon>Rhabditomorpha</taxon>
        <taxon>Rhabditoidea</taxon>
        <taxon>Rhabditidae</taxon>
        <taxon>Peloderinae</taxon>
        <taxon>Caenorhabditis</taxon>
    </lineage>
</organism>
<sequence>METYGFTQWLNTSYDVRSSDGELLREKYYASERSQKDCTFTYGFPAWPTLECPAGPITQLHTFYYNGFNQQRVTPGYCIESDHNDEHPNGATWNSHEEHMKASQNDTIQCNQRNIEAINDPRLEEARQYIFILEQHSANEQIYNRQWKSAKFFHDSKESHVLLSSYNPILFIERFQSLVSSLTLIPNLDNTMGLLSIVQAQKMNIQPTAQVYYFTNQAVKNVQNISRHWDIIGRHMEVNFFTIADGVTTEIFALQKQLELVQKMSNGRLIPLGKTENTLYPLFADMMGVTTLTTDNEQYNCHDAPLKINGYSEDGAEYSVIQVIGTGLKTVSMQDSNETLQQINFIYSHL</sequence>